<keyword evidence="1" id="KW-0863">Zinc-finger</keyword>
<organism evidence="3 4">
    <name type="scientific">Turnera subulata</name>
    <dbReference type="NCBI Taxonomy" id="218843"/>
    <lineage>
        <taxon>Eukaryota</taxon>
        <taxon>Viridiplantae</taxon>
        <taxon>Streptophyta</taxon>
        <taxon>Embryophyta</taxon>
        <taxon>Tracheophyta</taxon>
        <taxon>Spermatophyta</taxon>
        <taxon>Magnoliopsida</taxon>
        <taxon>eudicotyledons</taxon>
        <taxon>Gunneridae</taxon>
        <taxon>Pentapetalae</taxon>
        <taxon>rosids</taxon>
        <taxon>fabids</taxon>
        <taxon>Malpighiales</taxon>
        <taxon>Passifloraceae</taxon>
        <taxon>Turnera</taxon>
    </lineage>
</organism>
<dbReference type="Proteomes" id="UP001141552">
    <property type="component" value="Unassembled WGS sequence"/>
</dbReference>
<evidence type="ECO:0000256" key="1">
    <source>
        <dbReference type="PROSITE-ProRule" id="PRU00047"/>
    </source>
</evidence>
<sequence>MKINEVTLKSSRVKFARVCVEVDLSKPLVSKFRLCQRIWRVVYEGLNTVCFKCGRYGHTLDGCSFHSATEVNVDSDIPPEVVEKRGEEQMEDIEVSRPELVSNHGPWMIAQRRRRGKPRGASTGSGSNDLLLHQQASGSRFSILSEPNDSGTQTMVDGVSAMTAVDKEVSARPALITTKSANGKAPMHAKDLVIMPPRPVANKSMQVTHDYGCLFAYVGGAGFQSIHEINKTAGPGLLPTESLLRGDLIGIFGWKRMAFRVVYGPYGEERLVLYGSLVMVQSVTRPWVLLGDFNETISQDEKQGGVPISQARCDKFRDWIEECRLLDLGYSGPKFTWRG</sequence>
<keyword evidence="1" id="KW-0479">Metal-binding</keyword>
<dbReference type="PANTHER" id="PTHR31286:SF99">
    <property type="entry name" value="DUF4283 DOMAIN-CONTAINING PROTEIN"/>
    <property type="match status" value="1"/>
</dbReference>
<dbReference type="InterPro" id="IPR036691">
    <property type="entry name" value="Endo/exonu/phosph_ase_sf"/>
</dbReference>
<feature type="domain" description="CCHC-type" evidence="2">
    <location>
        <begin position="50"/>
        <end position="63"/>
    </location>
</feature>
<dbReference type="GO" id="GO:0008270">
    <property type="term" value="F:zinc ion binding"/>
    <property type="evidence" value="ECO:0007669"/>
    <property type="project" value="UniProtKB-KW"/>
</dbReference>
<proteinExistence type="predicted"/>
<reference evidence="3" key="1">
    <citation type="submission" date="2022-02" db="EMBL/GenBank/DDBJ databases">
        <authorList>
            <person name="Henning P.M."/>
            <person name="McCubbin A.G."/>
            <person name="Shore J.S."/>
        </authorList>
    </citation>
    <scope>NUCLEOTIDE SEQUENCE</scope>
    <source>
        <strain evidence="3">F60SS</strain>
        <tissue evidence="3">Leaves</tissue>
    </source>
</reference>
<evidence type="ECO:0000313" key="3">
    <source>
        <dbReference type="EMBL" id="KAJ4848788.1"/>
    </source>
</evidence>
<dbReference type="OrthoDB" id="1743776at2759"/>
<protein>
    <recommendedName>
        <fullName evidence="2">CCHC-type domain-containing protein</fullName>
    </recommendedName>
</protein>
<dbReference type="InterPro" id="IPR001878">
    <property type="entry name" value="Znf_CCHC"/>
</dbReference>
<dbReference type="PROSITE" id="PS50158">
    <property type="entry name" value="ZF_CCHC"/>
    <property type="match status" value="1"/>
</dbReference>
<keyword evidence="1" id="KW-0862">Zinc</keyword>
<name>A0A9Q0JNZ8_9ROSI</name>
<comment type="caution">
    <text evidence="3">The sequence shown here is derived from an EMBL/GenBank/DDBJ whole genome shotgun (WGS) entry which is preliminary data.</text>
</comment>
<evidence type="ECO:0000313" key="4">
    <source>
        <dbReference type="Proteomes" id="UP001141552"/>
    </source>
</evidence>
<gene>
    <name evidence="3" type="ORF">Tsubulata_025772</name>
</gene>
<dbReference type="PANTHER" id="PTHR31286">
    <property type="entry name" value="GLYCINE-RICH CELL WALL STRUCTURAL PROTEIN 1.8-LIKE"/>
    <property type="match status" value="1"/>
</dbReference>
<accession>A0A9Q0JNZ8</accession>
<dbReference type="AlphaFoldDB" id="A0A9Q0JNZ8"/>
<dbReference type="EMBL" id="JAKUCV010000799">
    <property type="protein sequence ID" value="KAJ4848788.1"/>
    <property type="molecule type" value="Genomic_DNA"/>
</dbReference>
<dbReference type="InterPro" id="IPR040256">
    <property type="entry name" value="At4g02000-like"/>
</dbReference>
<keyword evidence="4" id="KW-1185">Reference proteome</keyword>
<dbReference type="SUPFAM" id="SSF56219">
    <property type="entry name" value="DNase I-like"/>
    <property type="match status" value="1"/>
</dbReference>
<dbReference type="Gene3D" id="3.60.10.10">
    <property type="entry name" value="Endonuclease/exonuclease/phosphatase"/>
    <property type="match status" value="1"/>
</dbReference>
<reference evidence="3" key="2">
    <citation type="journal article" date="2023" name="Plants (Basel)">
        <title>Annotation of the Turnera subulata (Passifloraceae) Draft Genome Reveals the S-Locus Evolved after the Divergence of Turneroideae from Passifloroideae in a Stepwise Manner.</title>
        <authorList>
            <person name="Henning P.M."/>
            <person name="Roalson E.H."/>
            <person name="Mir W."/>
            <person name="McCubbin A.G."/>
            <person name="Shore J.S."/>
        </authorList>
    </citation>
    <scope>NUCLEOTIDE SEQUENCE</scope>
    <source>
        <strain evidence="3">F60SS</strain>
    </source>
</reference>
<dbReference type="GO" id="GO:0003676">
    <property type="term" value="F:nucleic acid binding"/>
    <property type="evidence" value="ECO:0007669"/>
    <property type="project" value="InterPro"/>
</dbReference>
<evidence type="ECO:0000259" key="2">
    <source>
        <dbReference type="PROSITE" id="PS50158"/>
    </source>
</evidence>